<dbReference type="InterPro" id="IPR036661">
    <property type="entry name" value="Luciferase-like_sf"/>
</dbReference>
<keyword evidence="2" id="KW-1185">Reference proteome</keyword>
<dbReference type="Proteomes" id="UP001628874">
    <property type="component" value="Unassembled WGS sequence"/>
</dbReference>
<sequence>MKQMHLVGFMHSSHVVLSHGIWRHPQTELGFLGPEFYQTIAQTLERGKFDMVFFADALAFPDECKILPAITPFIGETTCDRQMWVKHYCQS</sequence>
<evidence type="ECO:0000313" key="2">
    <source>
        <dbReference type="Proteomes" id="UP001628874"/>
    </source>
</evidence>
<accession>A0ABW8WDR3</accession>
<name>A0ABW8WDR3_9CYAN</name>
<dbReference type="Gene3D" id="3.20.20.30">
    <property type="entry name" value="Luciferase-like domain"/>
    <property type="match status" value="1"/>
</dbReference>
<organism evidence="1 2">
    <name type="scientific">Scytonema tolypothrichoides VB-61278_2</name>
    <dbReference type="NCBI Taxonomy" id="3232314"/>
    <lineage>
        <taxon>Bacteria</taxon>
        <taxon>Bacillati</taxon>
        <taxon>Cyanobacteriota</taxon>
        <taxon>Cyanophyceae</taxon>
        <taxon>Nostocales</taxon>
        <taxon>Scytonemataceae</taxon>
        <taxon>Scytonema</taxon>
    </lineage>
</organism>
<reference evidence="1 2" key="1">
    <citation type="submission" date="2024-07" db="EMBL/GenBank/DDBJ databases">
        <authorList>
            <person name="Tripathy S."/>
        </authorList>
    </citation>
    <scope>NUCLEOTIDE SEQUENCE [LARGE SCALE GENOMIC DNA]</scope>
    <source>
        <strain evidence="1 2">VB-61278_2</strain>
    </source>
</reference>
<proteinExistence type="predicted"/>
<dbReference type="SUPFAM" id="SSF51679">
    <property type="entry name" value="Bacterial luciferase-like"/>
    <property type="match status" value="1"/>
</dbReference>
<dbReference type="EMBL" id="JBFQGM010000001">
    <property type="protein sequence ID" value="MFL9459129.1"/>
    <property type="molecule type" value="Genomic_DNA"/>
</dbReference>
<dbReference type="RefSeq" id="WP_202048675.1">
    <property type="nucleotide sequence ID" value="NZ_JBFQGM010000001.1"/>
</dbReference>
<protein>
    <recommendedName>
        <fullName evidence="3">Luciferase-like domain-containing protein</fullName>
    </recommendedName>
</protein>
<evidence type="ECO:0008006" key="3">
    <source>
        <dbReference type="Google" id="ProtNLM"/>
    </source>
</evidence>
<evidence type="ECO:0000313" key="1">
    <source>
        <dbReference type="EMBL" id="MFL9459129.1"/>
    </source>
</evidence>
<gene>
    <name evidence="1" type="ORF">AB0759_00545</name>
</gene>
<comment type="caution">
    <text evidence="1">The sequence shown here is derived from an EMBL/GenBank/DDBJ whole genome shotgun (WGS) entry which is preliminary data.</text>
</comment>